<keyword evidence="2" id="KW-1185">Reference proteome</keyword>
<protein>
    <submittedName>
        <fullName evidence="1">Uncharacterized protein</fullName>
    </submittedName>
</protein>
<organism evidence="1 2">
    <name type="scientific">Elysia crispata</name>
    <name type="common">lettuce slug</name>
    <dbReference type="NCBI Taxonomy" id="231223"/>
    <lineage>
        <taxon>Eukaryota</taxon>
        <taxon>Metazoa</taxon>
        <taxon>Spiralia</taxon>
        <taxon>Lophotrochozoa</taxon>
        <taxon>Mollusca</taxon>
        <taxon>Gastropoda</taxon>
        <taxon>Heterobranchia</taxon>
        <taxon>Euthyneura</taxon>
        <taxon>Panpulmonata</taxon>
        <taxon>Sacoglossa</taxon>
        <taxon>Placobranchoidea</taxon>
        <taxon>Plakobranchidae</taxon>
        <taxon>Elysia</taxon>
    </lineage>
</organism>
<dbReference type="Proteomes" id="UP001283361">
    <property type="component" value="Unassembled WGS sequence"/>
</dbReference>
<comment type="caution">
    <text evidence="1">The sequence shown here is derived from an EMBL/GenBank/DDBJ whole genome shotgun (WGS) entry which is preliminary data.</text>
</comment>
<dbReference type="EMBL" id="JAWDGP010003871">
    <property type="protein sequence ID" value="KAK3769977.1"/>
    <property type="molecule type" value="Genomic_DNA"/>
</dbReference>
<dbReference type="AlphaFoldDB" id="A0AAE0ZK62"/>
<proteinExistence type="predicted"/>
<gene>
    <name evidence="1" type="ORF">RRG08_061954</name>
</gene>
<name>A0AAE0ZK62_9GAST</name>
<evidence type="ECO:0000313" key="2">
    <source>
        <dbReference type="Proteomes" id="UP001283361"/>
    </source>
</evidence>
<accession>A0AAE0ZK62</accession>
<evidence type="ECO:0000313" key="1">
    <source>
        <dbReference type="EMBL" id="KAK3769977.1"/>
    </source>
</evidence>
<sequence>MEDLVDEVGAAPPNHRMKLESESRNVRSLWRQFGDVRISEAPRNLSIELVLCGFLANTLTLNADFLRDCRPSRPYYVTRTCEDYLGAASHMVLSPGSVITSWITASHMVLSQGPVKTACVTANHMVSSPGSLITSWTIPD</sequence>
<reference evidence="1" key="1">
    <citation type="journal article" date="2023" name="G3 (Bethesda)">
        <title>A reference genome for the long-term kleptoplast-retaining sea slug Elysia crispata morphotype clarki.</title>
        <authorList>
            <person name="Eastman K.E."/>
            <person name="Pendleton A.L."/>
            <person name="Shaikh M.A."/>
            <person name="Suttiyut T."/>
            <person name="Ogas R."/>
            <person name="Tomko P."/>
            <person name="Gavelis G."/>
            <person name="Widhalm J.R."/>
            <person name="Wisecaver J.H."/>
        </authorList>
    </citation>
    <scope>NUCLEOTIDE SEQUENCE</scope>
    <source>
        <strain evidence="1">ECLA1</strain>
    </source>
</reference>